<feature type="compositionally biased region" description="Low complexity" evidence="1">
    <location>
        <begin position="15"/>
        <end position="26"/>
    </location>
</feature>
<sequence length="72" mass="7878">MSVWFVKVGVLEPAEAEAPATPSKEAVNGSIETVRNPLSHPLTELRNPHAEPSEDYGFLGEKTDTNFAQKIQ</sequence>
<proteinExistence type="predicted"/>
<protein>
    <submittedName>
        <fullName evidence="2">Uncharacterized protein</fullName>
    </submittedName>
</protein>
<name>W9QV82_9ROSA</name>
<evidence type="ECO:0000256" key="1">
    <source>
        <dbReference type="SAM" id="MobiDB-lite"/>
    </source>
</evidence>
<dbReference type="AlphaFoldDB" id="W9QV82"/>
<gene>
    <name evidence="2" type="ORF">L484_004484</name>
</gene>
<feature type="region of interest" description="Disordered" evidence="1">
    <location>
        <begin position="15"/>
        <end position="72"/>
    </location>
</feature>
<evidence type="ECO:0000313" key="3">
    <source>
        <dbReference type="Proteomes" id="UP000030645"/>
    </source>
</evidence>
<dbReference type="EMBL" id="KE343836">
    <property type="protein sequence ID" value="EXB43295.1"/>
    <property type="molecule type" value="Genomic_DNA"/>
</dbReference>
<reference evidence="3" key="1">
    <citation type="submission" date="2013-01" db="EMBL/GenBank/DDBJ databases">
        <title>Draft Genome Sequence of a Mulberry Tree, Morus notabilis C.K. Schneid.</title>
        <authorList>
            <person name="He N."/>
            <person name="Zhao S."/>
        </authorList>
    </citation>
    <scope>NUCLEOTIDE SEQUENCE</scope>
</reference>
<organism evidence="2 3">
    <name type="scientific">Morus notabilis</name>
    <dbReference type="NCBI Taxonomy" id="981085"/>
    <lineage>
        <taxon>Eukaryota</taxon>
        <taxon>Viridiplantae</taxon>
        <taxon>Streptophyta</taxon>
        <taxon>Embryophyta</taxon>
        <taxon>Tracheophyta</taxon>
        <taxon>Spermatophyta</taxon>
        <taxon>Magnoliopsida</taxon>
        <taxon>eudicotyledons</taxon>
        <taxon>Gunneridae</taxon>
        <taxon>Pentapetalae</taxon>
        <taxon>rosids</taxon>
        <taxon>fabids</taxon>
        <taxon>Rosales</taxon>
        <taxon>Moraceae</taxon>
        <taxon>Moreae</taxon>
        <taxon>Morus</taxon>
    </lineage>
</organism>
<keyword evidence="3" id="KW-1185">Reference proteome</keyword>
<dbReference type="Proteomes" id="UP000030645">
    <property type="component" value="Unassembled WGS sequence"/>
</dbReference>
<evidence type="ECO:0000313" key="2">
    <source>
        <dbReference type="EMBL" id="EXB43295.1"/>
    </source>
</evidence>
<accession>W9QV82</accession>